<dbReference type="PROSITE" id="PS00022">
    <property type="entry name" value="EGF_1"/>
    <property type="match status" value="1"/>
</dbReference>
<dbReference type="Gene3D" id="2.10.25.10">
    <property type="entry name" value="Laminin"/>
    <property type="match status" value="1"/>
</dbReference>
<dbReference type="EMBL" id="GEDC01012383">
    <property type="protein sequence ID" value="JAS24915.1"/>
    <property type="molecule type" value="Transcribed_RNA"/>
</dbReference>
<keyword evidence="2" id="KW-0393">Immunoglobulin domain</keyword>
<evidence type="ECO:0000256" key="4">
    <source>
        <dbReference type="SAM" id="MobiDB-lite"/>
    </source>
</evidence>
<dbReference type="PANTHER" id="PTHR10075:SF14">
    <property type="entry name" value="CELL ADHESION MOLECULE DSCAM2-RELATED"/>
    <property type="match status" value="1"/>
</dbReference>
<comment type="caution">
    <text evidence="3">Lacks conserved residue(s) required for the propagation of feature annotation.</text>
</comment>
<feature type="region of interest" description="Disordered" evidence="4">
    <location>
        <begin position="97"/>
        <end position="124"/>
    </location>
</feature>
<dbReference type="SMART" id="SM00409">
    <property type="entry name" value="IG"/>
    <property type="match status" value="1"/>
</dbReference>
<dbReference type="InterPro" id="IPR057777">
    <property type="entry name" value="Beta-barrel_vein"/>
</dbReference>
<evidence type="ECO:0008006" key="8">
    <source>
        <dbReference type="Google" id="ProtNLM"/>
    </source>
</evidence>
<evidence type="ECO:0000259" key="5">
    <source>
        <dbReference type="PROSITE" id="PS50026"/>
    </source>
</evidence>
<feature type="disulfide bond" evidence="3">
    <location>
        <begin position="406"/>
        <end position="415"/>
    </location>
</feature>
<dbReference type="CDD" id="cd00054">
    <property type="entry name" value="EGF_CA"/>
    <property type="match status" value="1"/>
</dbReference>
<dbReference type="PANTHER" id="PTHR10075">
    <property type="entry name" value="BASIGIN RELATED"/>
    <property type="match status" value="1"/>
</dbReference>
<dbReference type="PROSITE" id="PS01186">
    <property type="entry name" value="EGF_2"/>
    <property type="match status" value="1"/>
</dbReference>
<evidence type="ECO:0000256" key="1">
    <source>
        <dbReference type="ARBA" id="ARBA00023157"/>
    </source>
</evidence>
<sequence length="445" mass="49823">MTPSREHKRMVTTVTRDVTLVLVFVVVMCYSCVSTTPMHRTELIRSSDPHSRVSHLRDMLDLVPVTDDVPVYHETSRPSVLLKRSRRISRTTLGVNVTDSRTPEGRFSRTTGHYFKSRPPQPCSHIGDGTNDVAARAYLAGVVFEGKARSRSADKGPGGMYAVTFSVQHVYKDTNPVALRLRSQVRLNFKEKTRPSTPRPCVQDFNYTSRSSELVKANIKSGGKYLVFVSGAGPRNYTVLGEPVFRTKKNLQAVRDVLCQNCVRPVGIFGLRDVTVNETDRLRLVCRCKGNPLPALHWLKNGESINVSRSLRIQYKKKRSSLLIPKVRPKDAGKYECVAVGVMGETKVAGATVTVNGMRTFNKHNENTTILWPIEGMPCPYDLFFYCLNGGNCTFYKSVGEPVCQCAEGFKGARCESKDILNRSSMYNTPLTYFCKLGISNSYYC</sequence>
<feature type="disulfide bond" evidence="3">
    <location>
        <begin position="387"/>
        <end position="404"/>
    </location>
</feature>
<dbReference type="Pfam" id="PF07679">
    <property type="entry name" value="I-set"/>
    <property type="match status" value="1"/>
</dbReference>
<dbReference type="PROSITE" id="PS50835">
    <property type="entry name" value="IG_LIKE"/>
    <property type="match status" value="1"/>
</dbReference>
<organism evidence="7">
    <name type="scientific">Clastoptera arizonana</name>
    <name type="common">Arizona spittle bug</name>
    <dbReference type="NCBI Taxonomy" id="38151"/>
    <lineage>
        <taxon>Eukaryota</taxon>
        <taxon>Metazoa</taxon>
        <taxon>Ecdysozoa</taxon>
        <taxon>Arthropoda</taxon>
        <taxon>Hexapoda</taxon>
        <taxon>Insecta</taxon>
        <taxon>Pterygota</taxon>
        <taxon>Neoptera</taxon>
        <taxon>Paraneoptera</taxon>
        <taxon>Hemiptera</taxon>
        <taxon>Auchenorrhyncha</taxon>
        <taxon>Cercopoidea</taxon>
        <taxon>Clastopteridae</taxon>
        <taxon>Clastoptera</taxon>
    </lineage>
</organism>
<dbReference type="Gene3D" id="2.60.40.10">
    <property type="entry name" value="Immunoglobulins"/>
    <property type="match status" value="1"/>
</dbReference>
<evidence type="ECO:0000259" key="6">
    <source>
        <dbReference type="PROSITE" id="PS50835"/>
    </source>
</evidence>
<feature type="domain" description="EGF-like" evidence="5">
    <location>
        <begin position="375"/>
        <end position="416"/>
    </location>
</feature>
<dbReference type="SMART" id="SM00408">
    <property type="entry name" value="IGc2"/>
    <property type="match status" value="1"/>
</dbReference>
<dbReference type="InterPro" id="IPR013098">
    <property type="entry name" value="Ig_I-set"/>
</dbReference>
<accession>A0A1B6DH23</accession>
<keyword evidence="1 3" id="KW-1015">Disulfide bond</keyword>
<protein>
    <recommendedName>
        <fullName evidence="8">Protein vein</fullName>
    </recommendedName>
</protein>
<evidence type="ECO:0000256" key="3">
    <source>
        <dbReference type="PROSITE-ProRule" id="PRU00076"/>
    </source>
</evidence>
<proteinExistence type="predicted"/>
<feature type="domain" description="Ig-like" evidence="6">
    <location>
        <begin position="265"/>
        <end position="354"/>
    </location>
</feature>
<dbReference type="SUPFAM" id="SSF48726">
    <property type="entry name" value="Immunoglobulin"/>
    <property type="match status" value="1"/>
</dbReference>
<dbReference type="InterPro" id="IPR007110">
    <property type="entry name" value="Ig-like_dom"/>
</dbReference>
<reference evidence="7" key="1">
    <citation type="submission" date="2015-12" db="EMBL/GenBank/DDBJ databases">
        <title>De novo transcriptome assembly of four potential Pierce s Disease insect vectors from Arizona vineyards.</title>
        <authorList>
            <person name="Tassone E.E."/>
        </authorList>
    </citation>
    <scope>NUCLEOTIDE SEQUENCE</scope>
</reference>
<gene>
    <name evidence="7" type="ORF">g.1784</name>
</gene>
<dbReference type="InterPro" id="IPR013783">
    <property type="entry name" value="Ig-like_fold"/>
</dbReference>
<evidence type="ECO:0000256" key="2">
    <source>
        <dbReference type="ARBA" id="ARBA00023319"/>
    </source>
</evidence>
<dbReference type="InterPro" id="IPR036179">
    <property type="entry name" value="Ig-like_dom_sf"/>
</dbReference>
<dbReference type="Pfam" id="PF24700">
    <property type="entry name" value="Vein_beta-barrel"/>
    <property type="match status" value="1"/>
</dbReference>
<evidence type="ECO:0000313" key="7">
    <source>
        <dbReference type="EMBL" id="JAS24915.1"/>
    </source>
</evidence>
<dbReference type="InterPro" id="IPR003598">
    <property type="entry name" value="Ig_sub2"/>
</dbReference>
<dbReference type="GO" id="GO:0048468">
    <property type="term" value="P:cell development"/>
    <property type="evidence" value="ECO:0007669"/>
    <property type="project" value="UniProtKB-ARBA"/>
</dbReference>
<keyword evidence="3" id="KW-0245">EGF-like domain</keyword>
<name>A0A1B6DH23_9HEMI</name>
<dbReference type="AlphaFoldDB" id="A0A1B6DH23"/>
<dbReference type="FunFam" id="2.60.40.10:FF:000032">
    <property type="entry name" value="palladin isoform X1"/>
    <property type="match status" value="1"/>
</dbReference>
<dbReference type="InterPro" id="IPR000742">
    <property type="entry name" value="EGF"/>
</dbReference>
<dbReference type="SUPFAM" id="SSF57196">
    <property type="entry name" value="EGF/Laminin"/>
    <property type="match status" value="1"/>
</dbReference>
<dbReference type="InterPro" id="IPR003599">
    <property type="entry name" value="Ig_sub"/>
</dbReference>
<dbReference type="PROSITE" id="PS50026">
    <property type="entry name" value="EGF_3"/>
    <property type="match status" value="1"/>
</dbReference>